<keyword evidence="4" id="KW-0227">DNA damage</keyword>
<evidence type="ECO:0000256" key="1">
    <source>
        <dbReference type="ARBA" id="ARBA00004123"/>
    </source>
</evidence>
<gene>
    <name evidence="14" type="ORF">E3P99_03854</name>
</gene>
<feature type="compositionally biased region" description="Basic and acidic residues" evidence="12">
    <location>
        <begin position="394"/>
        <end position="403"/>
    </location>
</feature>
<evidence type="ECO:0000256" key="8">
    <source>
        <dbReference type="ARBA" id="ARBA00023242"/>
    </source>
</evidence>
<dbReference type="SMART" id="SM00478">
    <property type="entry name" value="ENDO3c"/>
    <property type="match status" value="1"/>
</dbReference>
<dbReference type="Pfam" id="PF07934">
    <property type="entry name" value="OGG_N"/>
    <property type="match status" value="1"/>
</dbReference>
<dbReference type="InterPro" id="IPR012904">
    <property type="entry name" value="OGG_N"/>
</dbReference>
<reference evidence="14 15" key="1">
    <citation type="submission" date="2019-03" db="EMBL/GenBank/DDBJ databases">
        <title>Sequencing 23 genomes of Wallemia ichthyophaga.</title>
        <authorList>
            <person name="Gostincar C."/>
        </authorList>
    </citation>
    <scope>NUCLEOTIDE SEQUENCE [LARGE SCALE GENOMIC DNA]</scope>
    <source>
        <strain evidence="14 15">EXF-5753</strain>
    </source>
</reference>
<dbReference type="GO" id="GO:0005634">
    <property type="term" value="C:nucleus"/>
    <property type="evidence" value="ECO:0007669"/>
    <property type="project" value="UniProtKB-SubCell"/>
</dbReference>
<keyword evidence="10" id="KW-0326">Glycosidase</keyword>
<evidence type="ECO:0000256" key="2">
    <source>
        <dbReference type="ARBA" id="ARBA00010679"/>
    </source>
</evidence>
<dbReference type="EC" id="4.2.99.18" evidence="3"/>
<evidence type="ECO:0000256" key="11">
    <source>
        <dbReference type="ARBA" id="ARBA00044632"/>
    </source>
</evidence>
<evidence type="ECO:0000313" key="15">
    <source>
        <dbReference type="Proteomes" id="UP000310189"/>
    </source>
</evidence>
<evidence type="ECO:0000256" key="12">
    <source>
        <dbReference type="SAM" id="MobiDB-lite"/>
    </source>
</evidence>
<keyword evidence="5" id="KW-0378">Hydrolase</keyword>
<dbReference type="OrthoDB" id="238681at2759"/>
<comment type="subcellular location">
    <subcellularLocation>
        <location evidence="1">Nucleus</location>
    </subcellularLocation>
</comment>
<keyword evidence="7" id="KW-0456">Lyase</keyword>
<feature type="domain" description="HhH-GPD" evidence="13">
    <location>
        <begin position="96"/>
        <end position="267"/>
    </location>
</feature>
<evidence type="ECO:0000256" key="3">
    <source>
        <dbReference type="ARBA" id="ARBA00012720"/>
    </source>
</evidence>
<feature type="compositionally biased region" description="Low complexity" evidence="12">
    <location>
        <begin position="359"/>
        <end position="369"/>
    </location>
</feature>
<proteinExistence type="inferred from homology"/>
<evidence type="ECO:0000256" key="9">
    <source>
        <dbReference type="ARBA" id="ARBA00023268"/>
    </source>
</evidence>
<accession>A0A4T0FDR5</accession>
<dbReference type="PANTHER" id="PTHR10242">
    <property type="entry name" value="8-OXOGUANINE DNA GLYCOSYLASE"/>
    <property type="match status" value="1"/>
</dbReference>
<dbReference type="GO" id="GO:0140078">
    <property type="term" value="F:class I DNA-(apurinic or apyrimidinic site) endonuclease activity"/>
    <property type="evidence" value="ECO:0007669"/>
    <property type="project" value="UniProtKB-EC"/>
</dbReference>
<dbReference type="Proteomes" id="UP000310189">
    <property type="component" value="Unassembled WGS sequence"/>
</dbReference>
<evidence type="ECO:0000313" key="14">
    <source>
        <dbReference type="EMBL" id="TIA85910.1"/>
    </source>
</evidence>
<evidence type="ECO:0000256" key="10">
    <source>
        <dbReference type="ARBA" id="ARBA00023295"/>
    </source>
</evidence>
<dbReference type="InterPro" id="IPR023170">
    <property type="entry name" value="HhH_base_excis_C"/>
</dbReference>
<dbReference type="SUPFAM" id="SSF48150">
    <property type="entry name" value="DNA-glycosylase"/>
    <property type="match status" value="1"/>
</dbReference>
<dbReference type="InterPro" id="IPR003265">
    <property type="entry name" value="HhH-GPD_domain"/>
</dbReference>
<organism evidence="14 15">
    <name type="scientific">Wallemia hederae</name>
    <dbReference type="NCBI Taxonomy" id="1540922"/>
    <lineage>
        <taxon>Eukaryota</taxon>
        <taxon>Fungi</taxon>
        <taxon>Dikarya</taxon>
        <taxon>Basidiomycota</taxon>
        <taxon>Wallemiomycotina</taxon>
        <taxon>Wallemiomycetes</taxon>
        <taxon>Wallemiales</taxon>
        <taxon>Wallemiaceae</taxon>
        <taxon>Wallemia</taxon>
    </lineage>
</organism>
<feature type="compositionally biased region" description="Pro residues" evidence="12">
    <location>
        <begin position="370"/>
        <end position="379"/>
    </location>
</feature>
<evidence type="ECO:0000256" key="6">
    <source>
        <dbReference type="ARBA" id="ARBA00023204"/>
    </source>
</evidence>
<dbReference type="FunFam" id="1.10.1670.10:FF:000005">
    <property type="entry name" value="N-glycosylase/DNA lyase OGG1"/>
    <property type="match status" value="1"/>
</dbReference>
<evidence type="ECO:0000259" key="13">
    <source>
        <dbReference type="SMART" id="SM00478"/>
    </source>
</evidence>
<protein>
    <recommendedName>
        <fullName evidence="3">DNA-(apurinic or apyrimidinic site) lyase</fullName>
        <ecNumber evidence="3">4.2.99.18</ecNumber>
    </recommendedName>
</protein>
<dbReference type="Pfam" id="PF00730">
    <property type="entry name" value="HhH-GPD"/>
    <property type="match status" value="1"/>
</dbReference>
<dbReference type="PANTHER" id="PTHR10242:SF2">
    <property type="entry name" value="N-GLYCOSYLASE_DNA LYASE"/>
    <property type="match status" value="1"/>
</dbReference>
<keyword evidence="8" id="KW-0539">Nucleus</keyword>
<dbReference type="GO" id="GO:0003684">
    <property type="term" value="F:damaged DNA binding"/>
    <property type="evidence" value="ECO:0007669"/>
    <property type="project" value="InterPro"/>
</dbReference>
<sequence length="403" mass="45317">MHNTATNEFSLALFDRTIILRQPQPDALEYTSIPCNLDKDLVFIKDYFQLGVDLDSLYKDWSDRDSHFRSLNISSKFNGILILRQDPWECLVSFICSSNNNISRISQMITKLSTKFSMPLQDVGDQYSQYPFPPPSKLSSEGVEDELRQLGFGYRAKYVHNVAMTLLDDHKTDSGVYDYLEQLRKGSYDEVIPQLTRLMGVGPKVADCVALMSLDQFDSIPVDTHVWQIAVRDYNFLNSPYARLCKGKKVTQQSAMNPSIYAAVGKMFRDLWGPYAGWAHTVLFAADLKAFKDLSPPAQDNDTKENKDVKGTKDTSDDSKENMSVVPGAVTSIVSPDKKSNVPSSRLAEKVKEERKSPAKSIASSESSLTPPPSPPQPPRRSTRSSRKRKKVNFSKDTDSEID</sequence>
<evidence type="ECO:0000256" key="5">
    <source>
        <dbReference type="ARBA" id="ARBA00022801"/>
    </source>
</evidence>
<dbReference type="EMBL" id="SPNW01000094">
    <property type="protein sequence ID" value="TIA85910.1"/>
    <property type="molecule type" value="Genomic_DNA"/>
</dbReference>
<comment type="caution">
    <text evidence="14">The sequence shown here is derived from an EMBL/GenBank/DDBJ whole genome shotgun (WGS) entry which is preliminary data.</text>
</comment>
<dbReference type="InterPro" id="IPR052054">
    <property type="entry name" value="Oxidative_DNA_repair_enzyme"/>
</dbReference>
<dbReference type="GO" id="GO:0006285">
    <property type="term" value="P:base-excision repair, AP site formation"/>
    <property type="evidence" value="ECO:0007669"/>
    <property type="project" value="UniProtKB-ARBA"/>
</dbReference>
<keyword evidence="6" id="KW-0234">DNA repair</keyword>
<feature type="compositionally biased region" description="Basic residues" evidence="12">
    <location>
        <begin position="381"/>
        <end position="393"/>
    </location>
</feature>
<dbReference type="GO" id="GO:0034039">
    <property type="term" value="F:8-oxo-7,8-dihydroguanine DNA N-glycosylase activity"/>
    <property type="evidence" value="ECO:0007669"/>
    <property type="project" value="TreeGrafter"/>
</dbReference>
<comment type="catalytic activity">
    <reaction evidence="11">
        <text>2'-deoxyribonucleotide-(2'-deoxyribose 5'-phosphate)-2'-deoxyribonucleotide-DNA = a 3'-end 2'-deoxyribonucleotide-(2,3-dehydro-2,3-deoxyribose 5'-phosphate)-DNA + a 5'-end 5'-phospho-2'-deoxyribonucleoside-DNA + H(+)</text>
        <dbReference type="Rhea" id="RHEA:66592"/>
        <dbReference type="Rhea" id="RHEA-COMP:13180"/>
        <dbReference type="Rhea" id="RHEA-COMP:16897"/>
        <dbReference type="Rhea" id="RHEA-COMP:17067"/>
        <dbReference type="ChEBI" id="CHEBI:15378"/>
        <dbReference type="ChEBI" id="CHEBI:136412"/>
        <dbReference type="ChEBI" id="CHEBI:157695"/>
        <dbReference type="ChEBI" id="CHEBI:167181"/>
        <dbReference type="EC" id="4.2.99.18"/>
    </reaction>
</comment>
<dbReference type="SUPFAM" id="SSF55945">
    <property type="entry name" value="TATA-box binding protein-like"/>
    <property type="match status" value="1"/>
</dbReference>
<dbReference type="CDD" id="cd00056">
    <property type="entry name" value="ENDO3c"/>
    <property type="match status" value="1"/>
</dbReference>
<name>A0A4T0FDR5_9BASI</name>
<feature type="region of interest" description="Disordered" evidence="12">
    <location>
        <begin position="295"/>
        <end position="403"/>
    </location>
</feature>
<dbReference type="AlphaFoldDB" id="A0A4T0FDR5"/>
<evidence type="ECO:0000256" key="4">
    <source>
        <dbReference type="ARBA" id="ARBA00022763"/>
    </source>
</evidence>
<dbReference type="GO" id="GO:0006289">
    <property type="term" value="P:nucleotide-excision repair"/>
    <property type="evidence" value="ECO:0007669"/>
    <property type="project" value="InterPro"/>
</dbReference>
<feature type="compositionally biased region" description="Basic and acidic residues" evidence="12">
    <location>
        <begin position="347"/>
        <end position="357"/>
    </location>
</feature>
<dbReference type="Gene3D" id="1.10.340.30">
    <property type="entry name" value="Hypothetical protein, domain 2"/>
    <property type="match status" value="1"/>
</dbReference>
<feature type="compositionally biased region" description="Basic and acidic residues" evidence="12">
    <location>
        <begin position="301"/>
        <end position="321"/>
    </location>
</feature>
<dbReference type="Gene3D" id="1.10.1670.10">
    <property type="entry name" value="Helix-hairpin-Helix base-excision DNA repair enzymes (C-terminal)"/>
    <property type="match status" value="1"/>
</dbReference>
<comment type="similarity">
    <text evidence="2">Belongs to the type-1 OGG1 family.</text>
</comment>
<keyword evidence="9" id="KW-0511">Multifunctional enzyme</keyword>
<dbReference type="InterPro" id="IPR011257">
    <property type="entry name" value="DNA_glycosylase"/>
</dbReference>
<keyword evidence="15" id="KW-1185">Reference proteome</keyword>
<evidence type="ECO:0000256" key="7">
    <source>
        <dbReference type="ARBA" id="ARBA00023239"/>
    </source>
</evidence>